<evidence type="ECO:0000313" key="5">
    <source>
        <dbReference type="Proteomes" id="UP000076552"/>
    </source>
</evidence>
<protein>
    <submittedName>
        <fullName evidence="4">Alternative oxidase</fullName>
    </submittedName>
</protein>
<dbReference type="Proteomes" id="UP000076552">
    <property type="component" value="Unassembled WGS sequence"/>
</dbReference>
<dbReference type="Pfam" id="PF10250">
    <property type="entry name" value="O-FucT"/>
    <property type="match status" value="1"/>
</dbReference>
<keyword evidence="3" id="KW-0119">Carbohydrate metabolism</keyword>
<proteinExistence type="predicted"/>
<dbReference type="AlphaFoldDB" id="A0A166SG73"/>
<evidence type="ECO:0000256" key="2">
    <source>
        <dbReference type="ARBA" id="ARBA00023253"/>
    </source>
</evidence>
<keyword evidence="5" id="KW-1185">Reference proteome</keyword>
<dbReference type="Gene3D" id="3.40.50.11350">
    <property type="match status" value="1"/>
</dbReference>
<organism evidence="4 5">
    <name type="scientific">Colletotrichum tofieldiae</name>
    <dbReference type="NCBI Taxonomy" id="708197"/>
    <lineage>
        <taxon>Eukaryota</taxon>
        <taxon>Fungi</taxon>
        <taxon>Dikarya</taxon>
        <taxon>Ascomycota</taxon>
        <taxon>Pezizomycotina</taxon>
        <taxon>Sordariomycetes</taxon>
        <taxon>Hypocreomycetidae</taxon>
        <taxon>Glomerellales</taxon>
        <taxon>Glomerellaceae</taxon>
        <taxon>Colletotrichum</taxon>
        <taxon>Colletotrichum spaethianum species complex</taxon>
    </lineage>
</organism>
<evidence type="ECO:0000313" key="4">
    <source>
        <dbReference type="EMBL" id="KZL70698.1"/>
    </source>
</evidence>
<keyword evidence="2" id="KW-0294">Fucose metabolism</keyword>
<dbReference type="EMBL" id="LFIV01000086">
    <property type="protein sequence ID" value="KZL70698.1"/>
    <property type="molecule type" value="Genomic_DNA"/>
</dbReference>
<evidence type="ECO:0000256" key="3">
    <source>
        <dbReference type="ARBA" id="ARBA00023277"/>
    </source>
</evidence>
<evidence type="ECO:0000256" key="1">
    <source>
        <dbReference type="ARBA" id="ARBA00022679"/>
    </source>
</evidence>
<accession>A0A166SG73</accession>
<dbReference type="CDD" id="cd11296">
    <property type="entry name" value="O-FucT_like"/>
    <property type="match status" value="1"/>
</dbReference>
<dbReference type="InterPro" id="IPR019378">
    <property type="entry name" value="GDP-Fuc_O-FucTrfase"/>
</dbReference>
<comment type="caution">
    <text evidence="4">The sequence shown here is derived from an EMBL/GenBank/DDBJ whole genome shotgun (WGS) entry which is preliminary data.</text>
</comment>
<dbReference type="GO" id="GO:0006004">
    <property type="term" value="P:fucose metabolic process"/>
    <property type="evidence" value="ECO:0007669"/>
    <property type="project" value="UniProtKB-KW"/>
</dbReference>
<keyword evidence="1" id="KW-0808">Transferase</keyword>
<reference evidence="4 5" key="1">
    <citation type="submission" date="2015-06" db="EMBL/GenBank/DDBJ databases">
        <title>Survival trade-offs in plant roots during colonization by closely related pathogenic and mutualistic fungi.</title>
        <authorList>
            <person name="Hacquard S."/>
            <person name="Kracher B."/>
            <person name="Hiruma K."/>
            <person name="Weinman A."/>
            <person name="Muench P."/>
            <person name="Garrido Oter R."/>
            <person name="Ver Loren van Themaat E."/>
            <person name="Dallerey J.-F."/>
            <person name="Damm U."/>
            <person name="Henrissat B."/>
            <person name="Lespinet O."/>
            <person name="Thon M."/>
            <person name="Kemen E."/>
            <person name="McHardy A.C."/>
            <person name="Schulze-Lefert P."/>
            <person name="O'Connell R.J."/>
        </authorList>
    </citation>
    <scope>NUCLEOTIDE SEQUENCE [LARGE SCALE GENOMIC DNA]</scope>
    <source>
        <strain evidence="4 5">0861</strain>
    </source>
</reference>
<dbReference type="GO" id="GO:0016740">
    <property type="term" value="F:transferase activity"/>
    <property type="evidence" value="ECO:0007669"/>
    <property type="project" value="UniProtKB-KW"/>
</dbReference>
<gene>
    <name evidence="4" type="ORF">CT0861_03847</name>
</gene>
<name>A0A166SG73_9PEZI</name>
<sequence length="464" mass="52982">MGVLVRYPKRRPGRLFATAGAIVLFITWAFRVRLKQADPNMQVQITTWRASPHTEDYFDHLPLDSEAIRSVCEAQKWDTNTDTEVVFTCDNSIGEVGDIRNSILNCVRYAILAGGSLVMPRIIVLKDTDRTVRRTGERKKLEYMFDVNHFIESLRLSCPQLRLYNGIEDVYETLGPSRTWFLGLFPESLIEEEKIPSTGIEHPDRWRGQLYDWLGQIDTDISPTGRRSEGPFIVDLGRSYLTFPIYSDGEPFATAFGNILKFRSDARKLATKVLLRMAEEFGFKPIESGHGTEASSIYPHASTILEHAYFGVHLPMQKDPQGMRNPSDYNKQITAYLEQAVSANLSIIYVASGDIKQVEAFKKEAMHKDITIVTKHDLLESEDQLENLNWDQQALVDFLVLLSASQFGGMAYSSFSWNVALKRHLFIRNSKEKYLDGPLVFNDKLSQIYGKPRRYPEFAACLWP</sequence>